<feature type="non-terminal residue" evidence="2">
    <location>
        <position position="243"/>
    </location>
</feature>
<dbReference type="OrthoDB" id="29853at2759"/>
<evidence type="ECO:0000313" key="2">
    <source>
        <dbReference type="EMBL" id="GER51190.1"/>
    </source>
</evidence>
<name>A0A5A7R0H4_STRAF</name>
<reference evidence="3" key="1">
    <citation type="journal article" date="2019" name="Curr. Biol.">
        <title>Genome Sequence of Striga asiatica Provides Insight into the Evolution of Plant Parasitism.</title>
        <authorList>
            <person name="Yoshida S."/>
            <person name="Kim S."/>
            <person name="Wafula E.K."/>
            <person name="Tanskanen J."/>
            <person name="Kim Y.M."/>
            <person name="Honaas L."/>
            <person name="Yang Z."/>
            <person name="Spallek T."/>
            <person name="Conn C.E."/>
            <person name="Ichihashi Y."/>
            <person name="Cheong K."/>
            <person name="Cui S."/>
            <person name="Der J.P."/>
            <person name="Gundlach H."/>
            <person name="Jiao Y."/>
            <person name="Hori C."/>
            <person name="Ishida J.K."/>
            <person name="Kasahara H."/>
            <person name="Kiba T."/>
            <person name="Kim M.S."/>
            <person name="Koo N."/>
            <person name="Laohavisit A."/>
            <person name="Lee Y.H."/>
            <person name="Lumba S."/>
            <person name="McCourt P."/>
            <person name="Mortimer J.C."/>
            <person name="Mutuku J.M."/>
            <person name="Nomura T."/>
            <person name="Sasaki-Sekimoto Y."/>
            <person name="Seto Y."/>
            <person name="Wang Y."/>
            <person name="Wakatake T."/>
            <person name="Sakakibara H."/>
            <person name="Demura T."/>
            <person name="Yamaguchi S."/>
            <person name="Yoneyama K."/>
            <person name="Manabe R.I."/>
            <person name="Nelson D.C."/>
            <person name="Schulman A.H."/>
            <person name="Timko M.P."/>
            <person name="dePamphilis C.W."/>
            <person name="Choi D."/>
            <person name="Shirasu K."/>
        </authorList>
    </citation>
    <scope>NUCLEOTIDE SEQUENCE [LARGE SCALE GENOMIC DNA]</scope>
    <source>
        <strain evidence="3">cv. UVA1</strain>
    </source>
</reference>
<comment type="similarity">
    <text evidence="1">Belongs to the IST1 family.</text>
</comment>
<evidence type="ECO:0000313" key="3">
    <source>
        <dbReference type="Proteomes" id="UP000325081"/>
    </source>
</evidence>
<proteinExistence type="inferred from homology"/>
<gene>
    <name evidence="2" type="ORF">STAS_28562</name>
</gene>
<dbReference type="AlphaFoldDB" id="A0A5A7R0H4"/>
<dbReference type="Proteomes" id="UP000325081">
    <property type="component" value="Unassembled WGS sequence"/>
</dbReference>
<dbReference type="PANTHER" id="PTHR12161:SF16">
    <property type="entry name" value="REGULATOR OF VPS4 ACTIVITY IN THE MVB PATHWAY PROTEIN"/>
    <property type="match status" value="1"/>
</dbReference>
<dbReference type="InterPro" id="IPR042277">
    <property type="entry name" value="IST1-like"/>
</dbReference>
<protein>
    <submittedName>
        <fullName evidence="2">Regulator of Vps4 activity in the MVB pathway protein</fullName>
    </submittedName>
</protein>
<sequence length="243" mass="27511">MGKKLIALFSRSSKSAKKLNMLASLAISRIAIIKNLHTVKCSQAESDVIQLLKLGHQNQAIIRVEQVMEEQNTLDAYVLIENYCYLLVERAEMVKNSRECPAELKETVSALIFAASRCGNFPELQEIRVLFTSKFGKEFAKSSVELENNCTMIQRFSTRQLSLESIQNLLKQIAKHNGITLQLDHDEAFDISNTPKKVESHHQHTPHNTSLKLRGTLASSKLKLGLKPAFSVETRYSEFIMLY</sequence>
<dbReference type="FunFam" id="1.20.1260.60:FF:000002">
    <property type="entry name" value="Vacuolar protein sorting-associated protein IST1"/>
    <property type="match status" value="1"/>
</dbReference>
<organism evidence="2 3">
    <name type="scientific">Striga asiatica</name>
    <name type="common">Asiatic witchweed</name>
    <name type="synonym">Buchnera asiatica</name>
    <dbReference type="NCBI Taxonomy" id="4170"/>
    <lineage>
        <taxon>Eukaryota</taxon>
        <taxon>Viridiplantae</taxon>
        <taxon>Streptophyta</taxon>
        <taxon>Embryophyta</taxon>
        <taxon>Tracheophyta</taxon>
        <taxon>Spermatophyta</taxon>
        <taxon>Magnoliopsida</taxon>
        <taxon>eudicotyledons</taxon>
        <taxon>Gunneridae</taxon>
        <taxon>Pentapetalae</taxon>
        <taxon>asterids</taxon>
        <taxon>lamiids</taxon>
        <taxon>Lamiales</taxon>
        <taxon>Orobanchaceae</taxon>
        <taxon>Buchnereae</taxon>
        <taxon>Striga</taxon>
    </lineage>
</organism>
<dbReference type="EMBL" id="BKCP01009626">
    <property type="protein sequence ID" value="GER51190.1"/>
    <property type="molecule type" value="Genomic_DNA"/>
</dbReference>
<evidence type="ECO:0000256" key="1">
    <source>
        <dbReference type="ARBA" id="ARBA00005536"/>
    </source>
</evidence>
<comment type="caution">
    <text evidence="2">The sequence shown here is derived from an EMBL/GenBank/DDBJ whole genome shotgun (WGS) entry which is preliminary data.</text>
</comment>
<dbReference type="InterPro" id="IPR005061">
    <property type="entry name" value="Ist1"/>
</dbReference>
<dbReference type="PANTHER" id="PTHR12161">
    <property type="entry name" value="IST1 FAMILY MEMBER"/>
    <property type="match status" value="1"/>
</dbReference>
<accession>A0A5A7R0H4</accession>
<keyword evidence="3" id="KW-1185">Reference proteome</keyword>
<dbReference type="GO" id="GO:0015031">
    <property type="term" value="P:protein transport"/>
    <property type="evidence" value="ECO:0007669"/>
    <property type="project" value="InterPro"/>
</dbReference>
<dbReference type="Pfam" id="PF03398">
    <property type="entry name" value="Ist1"/>
    <property type="match status" value="1"/>
</dbReference>
<dbReference type="Gene3D" id="1.20.1260.60">
    <property type="entry name" value="Vacuolar protein sorting-associated protein Ist1"/>
    <property type="match status" value="1"/>
</dbReference>